<evidence type="ECO:0000256" key="10">
    <source>
        <dbReference type="SAM" id="SignalP"/>
    </source>
</evidence>
<keyword evidence="8" id="KW-0449">Lipoprotein</keyword>
<organism evidence="13">
    <name type="scientific">Trypanosoma brucei</name>
    <dbReference type="NCBI Taxonomy" id="5691"/>
    <lineage>
        <taxon>Eukaryota</taxon>
        <taxon>Discoba</taxon>
        <taxon>Euglenozoa</taxon>
        <taxon>Kinetoplastea</taxon>
        <taxon>Metakinetoplastina</taxon>
        <taxon>Trypanosomatida</taxon>
        <taxon>Trypanosomatidae</taxon>
        <taxon>Trypanosoma</taxon>
    </lineage>
</organism>
<dbReference type="VEuPathDB" id="TriTrypDB:Tb09.v4.0113"/>
<proteinExistence type="predicted"/>
<feature type="compositionally biased region" description="Polar residues" evidence="9">
    <location>
        <begin position="234"/>
        <end position="246"/>
    </location>
</feature>
<keyword evidence="4" id="KW-0336">GPI-anchor</keyword>
<dbReference type="Pfam" id="PF13206">
    <property type="entry name" value="VSG_B"/>
    <property type="match status" value="1"/>
</dbReference>
<evidence type="ECO:0000256" key="2">
    <source>
        <dbReference type="ARBA" id="ARBA00004609"/>
    </source>
</evidence>
<feature type="region of interest" description="Disordered" evidence="9">
    <location>
        <begin position="427"/>
        <end position="448"/>
    </location>
</feature>
<evidence type="ECO:0000313" key="13">
    <source>
        <dbReference type="EMBL" id="APD73117.1"/>
    </source>
</evidence>
<name>A0A1J0R5L3_9TRYP</name>
<keyword evidence="6" id="KW-0472">Membrane</keyword>
<feature type="domain" description="Trypanosome variant surface glycoprotein C-terminal" evidence="11">
    <location>
        <begin position="406"/>
        <end position="486"/>
    </location>
</feature>
<dbReference type="GO" id="GO:0005886">
    <property type="term" value="C:plasma membrane"/>
    <property type="evidence" value="ECO:0007669"/>
    <property type="project" value="UniProtKB-SubCell"/>
</dbReference>
<dbReference type="GO" id="GO:0098552">
    <property type="term" value="C:side of membrane"/>
    <property type="evidence" value="ECO:0007669"/>
    <property type="project" value="UniProtKB-KW"/>
</dbReference>
<evidence type="ECO:0000259" key="12">
    <source>
        <dbReference type="Pfam" id="PF13206"/>
    </source>
</evidence>
<dbReference type="InterPro" id="IPR025932">
    <property type="entry name" value="Trypano_VSG_B_N_dom"/>
</dbReference>
<feature type="domain" description="Trypanosome variant surface glycoprotein B-type N-terminal" evidence="12">
    <location>
        <begin position="9"/>
        <end position="360"/>
    </location>
</feature>
<dbReference type="AlphaFoldDB" id="A0A1J0R5L3"/>
<feature type="region of interest" description="Disordered" evidence="9">
    <location>
        <begin position="227"/>
        <end position="246"/>
    </location>
</feature>
<feature type="chain" id="PRO_5012655958" evidence="10">
    <location>
        <begin position="20"/>
        <end position="493"/>
    </location>
</feature>
<dbReference type="EMBL" id="KX699161">
    <property type="protein sequence ID" value="APD73117.1"/>
    <property type="molecule type" value="Genomic_DNA"/>
</dbReference>
<comment type="function">
    <text evidence="1">VSG forms a coat on the surface of the parasite. The trypanosome evades the immune response of the host by expressing a series of antigenically distinct VSGs from an estimated 1000 VSG genes.</text>
</comment>
<keyword evidence="3" id="KW-1003">Cell membrane</keyword>
<dbReference type="VEuPathDB" id="TriTrypDB:Tb1125.Tb09.v4.0113"/>
<accession>A0A1J0R5L3</accession>
<evidence type="ECO:0000256" key="5">
    <source>
        <dbReference type="ARBA" id="ARBA00022729"/>
    </source>
</evidence>
<reference evidence="13" key="1">
    <citation type="submission" date="2016-08" db="EMBL/GenBank/DDBJ databases">
        <title>VSG repertoire of Trypanosoma brucei EATRO 1125.</title>
        <authorList>
            <person name="Cross G.A."/>
        </authorList>
    </citation>
    <scope>NUCLEOTIDE SEQUENCE</scope>
    <source>
        <strain evidence="13">EATRO 1125</strain>
    </source>
</reference>
<dbReference type="Pfam" id="PF10659">
    <property type="entry name" value="Trypan_glycop_C"/>
    <property type="match status" value="1"/>
</dbReference>
<evidence type="ECO:0000256" key="9">
    <source>
        <dbReference type="SAM" id="MobiDB-lite"/>
    </source>
</evidence>
<evidence type="ECO:0000256" key="4">
    <source>
        <dbReference type="ARBA" id="ARBA00022622"/>
    </source>
</evidence>
<protein>
    <submittedName>
        <fullName evidence="13">Variant surface glycoprotein 1125.292</fullName>
    </submittedName>
</protein>
<evidence type="ECO:0000256" key="7">
    <source>
        <dbReference type="ARBA" id="ARBA00023180"/>
    </source>
</evidence>
<keyword evidence="7" id="KW-0325">Glycoprotein</keyword>
<evidence type="ECO:0000256" key="3">
    <source>
        <dbReference type="ARBA" id="ARBA00022475"/>
    </source>
</evidence>
<comment type="subcellular location">
    <subcellularLocation>
        <location evidence="2">Cell membrane</location>
        <topology evidence="2">Lipid-anchor</topology>
        <topology evidence="2">GPI-anchor</topology>
    </subcellularLocation>
</comment>
<evidence type="ECO:0000256" key="6">
    <source>
        <dbReference type="ARBA" id="ARBA00023136"/>
    </source>
</evidence>
<feature type="signal peptide" evidence="10">
    <location>
        <begin position="1"/>
        <end position="19"/>
    </location>
</feature>
<dbReference type="InterPro" id="IPR019609">
    <property type="entry name" value="Variant_surf_glycoprt_trypan_C"/>
</dbReference>
<sequence length="493" mass="53338">MLKIALLIAVYTAVRQADAATAKSANAHEYGALCTLVNIASRTYEHKENTEDIRDVIAHIAAINISAAGANVSANAIDKAKASYTDLKESDQIKKLCTPETWTFCAEGAKRLKAKKATGEYLEWQTLAEDGYRHPQLIELAATASEILGKLTTQIQPDVTTAINANLKAAILGTDSDDEAATVVPVGEDRNRVCGTDGGGTGTRKAGSAFKIDMMCLCGKHSSDGSTGDEACHSESTNKPSTPMTARTNVQQDWLKLKTQCRKQSRSPPLTPAAISAALENFYSKIAKAKNTDFKKTYVLGNTGGTFTGGCTGDNGANDAKCVQYEGATFANGKAGPAWAEKLRQAEADLAAMRLRQTQLFALTNRALGLNSTVNILRHAPKIHQPPTKQRDVTEKQPTVAEKKACEKYNGNQKECPQEGCTYDEKENKCKPKPGTENTTGTGRKTIEKRKGKLEHECTKAQDCKWESNASKDYSFFLNKKFALVALISLVPF</sequence>
<keyword evidence="5 10" id="KW-0732">Signal</keyword>
<dbReference type="Gene3D" id="3.30.1680.40">
    <property type="match status" value="1"/>
</dbReference>
<evidence type="ECO:0000256" key="1">
    <source>
        <dbReference type="ARBA" id="ARBA00002523"/>
    </source>
</evidence>
<dbReference type="VEuPathDB" id="TriTrypDB:Tb427_000578200"/>
<evidence type="ECO:0000256" key="8">
    <source>
        <dbReference type="ARBA" id="ARBA00023288"/>
    </source>
</evidence>
<evidence type="ECO:0000259" key="11">
    <source>
        <dbReference type="Pfam" id="PF10659"/>
    </source>
</evidence>